<dbReference type="AlphaFoldDB" id="A0A2R3QFJ5"/>
<keyword evidence="5" id="KW-1185">Reference proteome</keyword>
<dbReference type="GO" id="GO:0050709">
    <property type="term" value="P:negative regulation of protein secretion"/>
    <property type="evidence" value="ECO:0007669"/>
    <property type="project" value="InterPro"/>
</dbReference>
<dbReference type="InterPro" id="IPR013351">
    <property type="entry name" value="T3SS_TyeA-rel"/>
</dbReference>
<dbReference type="NCBIfam" id="TIGR02568">
    <property type="entry name" value="LcrE"/>
    <property type="match status" value="1"/>
</dbReference>
<dbReference type="Pfam" id="PF07201">
    <property type="entry name" value="HrpJ"/>
    <property type="match status" value="1"/>
</dbReference>
<dbReference type="NCBIfam" id="TIGR02511">
    <property type="entry name" value="type_III_tyeA"/>
    <property type="match status" value="1"/>
</dbReference>
<feature type="domain" description="Hypersensitivity response secretion-like HrpJ" evidence="2">
    <location>
        <begin position="141"/>
        <end position="248"/>
    </location>
</feature>
<dbReference type="KEGG" id="mela:C6568_15940"/>
<organism evidence="4 5">
    <name type="scientific">Melaminivora suipulveris</name>
    <dbReference type="NCBI Taxonomy" id="2109913"/>
    <lineage>
        <taxon>Bacteria</taxon>
        <taxon>Pseudomonadati</taxon>
        <taxon>Pseudomonadota</taxon>
        <taxon>Betaproteobacteria</taxon>
        <taxon>Burkholderiales</taxon>
        <taxon>Comamonadaceae</taxon>
        <taxon>Melaminivora</taxon>
    </lineage>
</organism>
<feature type="region of interest" description="Disordered" evidence="1">
    <location>
        <begin position="58"/>
        <end position="80"/>
    </location>
</feature>
<dbReference type="Pfam" id="PF09059">
    <property type="entry name" value="TyeA"/>
    <property type="match status" value="1"/>
</dbReference>
<evidence type="ECO:0000259" key="3">
    <source>
        <dbReference type="Pfam" id="PF09059"/>
    </source>
</evidence>
<name>A0A2R3QFJ5_9BURK</name>
<evidence type="ECO:0000313" key="4">
    <source>
        <dbReference type="EMBL" id="AVO50556.1"/>
    </source>
</evidence>
<sequence length="399" mass="42657">MSRIDAFNPASASPDTARHQGAAQDGGRAGVGSFGGQQVQVDTAESVLADAAEEISLHHSEKAESKHSSQRKKEAAHKQEVMSAEAILAYMDAAEGHEDPEQLVHLAKRILSRQNAPAGQAGQRGLREGGGAQQPARRAARGRQDDAGDEVRRVYRNPTQQILALQYVLQMGEREHAPEELLDELREELDELELAHGDAARADVNTIEVAAQGGASAGEVLAFQDTYRDVVLGENSLAATLQLALARFGDGDFSAGLARLIQALGRDLAASRPSADPARLQNLVQDLYHLGVASTVLDGCRQLHERLQGDHGPLSATPVQLMQSLVGASAEKWISTSRFTALSGEVGAGAVQPQIQFLTGVKALMRDMPPKVFVDADQRQTVLQAVQDALDAAIDREDT</sequence>
<dbReference type="GO" id="GO:0009986">
    <property type="term" value="C:cell surface"/>
    <property type="evidence" value="ECO:0007669"/>
    <property type="project" value="InterPro"/>
</dbReference>
<dbReference type="InterPro" id="IPR010812">
    <property type="entry name" value="HrpJ-like"/>
</dbReference>
<feature type="domain" description="Type III secretion system effector delivery regulator TyeA" evidence="3">
    <location>
        <begin position="320"/>
        <end position="398"/>
    </location>
</feature>
<dbReference type="EMBL" id="CP027667">
    <property type="protein sequence ID" value="AVO50556.1"/>
    <property type="molecule type" value="Genomic_DNA"/>
</dbReference>
<dbReference type="Gene3D" id="1.10.150.630">
    <property type="match status" value="1"/>
</dbReference>
<dbReference type="GO" id="GO:0019867">
    <property type="term" value="C:outer membrane"/>
    <property type="evidence" value="ECO:0007669"/>
    <property type="project" value="InterPro"/>
</dbReference>
<dbReference type="InterPro" id="IPR038347">
    <property type="entry name" value="TyeA_sf"/>
</dbReference>
<gene>
    <name evidence="4" type="ORF">C6568_15940</name>
</gene>
<dbReference type="RefSeq" id="WP_106685007.1">
    <property type="nucleotide sequence ID" value="NZ_CP027667.1"/>
</dbReference>
<evidence type="ECO:0000256" key="1">
    <source>
        <dbReference type="SAM" id="MobiDB-lite"/>
    </source>
</evidence>
<protein>
    <submittedName>
        <fullName evidence="4">SepL/TyeA/HrpJ family type III secretion system gatekeeper</fullName>
    </submittedName>
</protein>
<feature type="compositionally biased region" description="Basic and acidic residues" evidence="1">
    <location>
        <begin position="142"/>
        <end position="153"/>
    </location>
</feature>
<reference evidence="4 5" key="1">
    <citation type="submission" date="2018-03" db="EMBL/GenBank/DDBJ databases">
        <title>Genome sequencing of Melaminivora sp.</title>
        <authorList>
            <person name="Kim S.-J."/>
            <person name="Heo J."/>
            <person name="Ahn J.-H."/>
            <person name="Kwon S.-W."/>
        </authorList>
    </citation>
    <scope>NUCLEOTIDE SEQUENCE [LARGE SCALE GENOMIC DNA]</scope>
    <source>
        <strain evidence="4 5">SC2-9</strain>
    </source>
</reference>
<dbReference type="InterPro" id="IPR015144">
    <property type="entry name" value="T3SS_TyeA"/>
</dbReference>
<dbReference type="Proteomes" id="UP000237925">
    <property type="component" value="Chromosome"/>
</dbReference>
<dbReference type="SUPFAM" id="SSF140591">
    <property type="entry name" value="Type III secretion system domain"/>
    <property type="match status" value="2"/>
</dbReference>
<dbReference type="GO" id="GO:0030254">
    <property type="term" value="P:protein secretion by the type III secretion system"/>
    <property type="evidence" value="ECO:0007669"/>
    <property type="project" value="InterPro"/>
</dbReference>
<dbReference type="Gene3D" id="1.20.1280.80">
    <property type="match status" value="1"/>
</dbReference>
<dbReference type="InterPro" id="IPR013401">
    <property type="entry name" value="T3SS_LcrE"/>
</dbReference>
<feature type="region of interest" description="Disordered" evidence="1">
    <location>
        <begin position="114"/>
        <end position="154"/>
    </location>
</feature>
<proteinExistence type="predicted"/>
<feature type="region of interest" description="Disordered" evidence="1">
    <location>
        <begin position="1"/>
        <end position="38"/>
    </location>
</feature>
<dbReference type="OrthoDB" id="8648956at2"/>
<evidence type="ECO:0000259" key="2">
    <source>
        <dbReference type="Pfam" id="PF07201"/>
    </source>
</evidence>
<evidence type="ECO:0000313" key="5">
    <source>
        <dbReference type="Proteomes" id="UP000237925"/>
    </source>
</evidence>
<accession>A0A2R3QFJ5</accession>